<dbReference type="AlphaFoldDB" id="A0AAD4DMP6"/>
<feature type="region of interest" description="Disordered" evidence="1">
    <location>
        <begin position="59"/>
        <end position="98"/>
    </location>
</feature>
<accession>A0AAD4DMP6</accession>
<keyword evidence="3" id="KW-1185">Reference proteome</keyword>
<dbReference type="GeneID" id="64672393"/>
<evidence type="ECO:0000313" key="3">
    <source>
        <dbReference type="Proteomes" id="UP001195769"/>
    </source>
</evidence>
<organism evidence="2 3">
    <name type="scientific">Suillus fuscotomentosus</name>
    <dbReference type="NCBI Taxonomy" id="1912939"/>
    <lineage>
        <taxon>Eukaryota</taxon>
        <taxon>Fungi</taxon>
        <taxon>Dikarya</taxon>
        <taxon>Basidiomycota</taxon>
        <taxon>Agaricomycotina</taxon>
        <taxon>Agaricomycetes</taxon>
        <taxon>Agaricomycetidae</taxon>
        <taxon>Boletales</taxon>
        <taxon>Suillineae</taxon>
        <taxon>Suillaceae</taxon>
        <taxon>Suillus</taxon>
    </lineage>
</organism>
<feature type="compositionally biased region" description="Polar residues" evidence="1">
    <location>
        <begin position="68"/>
        <end position="98"/>
    </location>
</feature>
<comment type="caution">
    <text evidence="2">The sequence shown here is derived from an EMBL/GenBank/DDBJ whole genome shotgun (WGS) entry which is preliminary data.</text>
</comment>
<name>A0AAD4DMP6_9AGAM</name>
<gene>
    <name evidence="2" type="ORF">F5891DRAFT_990773</name>
</gene>
<dbReference type="RefSeq" id="XP_041216173.1">
    <property type="nucleotide sequence ID" value="XM_041378095.1"/>
</dbReference>
<reference evidence="2" key="1">
    <citation type="journal article" date="2020" name="New Phytol.">
        <title>Comparative genomics reveals dynamic genome evolution in host specialist ectomycorrhizal fungi.</title>
        <authorList>
            <person name="Lofgren L.A."/>
            <person name="Nguyen N.H."/>
            <person name="Vilgalys R."/>
            <person name="Ruytinx J."/>
            <person name="Liao H.L."/>
            <person name="Branco S."/>
            <person name="Kuo A."/>
            <person name="LaButti K."/>
            <person name="Lipzen A."/>
            <person name="Andreopoulos W."/>
            <person name="Pangilinan J."/>
            <person name="Riley R."/>
            <person name="Hundley H."/>
            <person name="Na H."/>
            <person name="Barry K."/>
            <person name="Grigoriev I.V."/>
            <person name="Stajich J.E."/>
            <person name="Kennedy P.G."/>
        </authorList>
    </citation>
    <scope>NUCLEOTIDE SEQUENCE</scope>
    <source>
        <strain evidence="2">FC203</strain>
    </source>
</reference>
<sequence>MHIQNKILAEFCSEIPVANGQTTVLQLMDVSSGPQSAFETTFRQRFSLPIDPGHDQIHTRDSGDITPSHITNSVVPTSNDNQYPQPSTITTRSDNLSNGEDHILNVSSTDLAEDISLVDDIISNNAPLSTEHAAERSVYLKRFVRKTSTLTYGWFETTGAQPVDTPPNFLSFDTLQLGDLFLHRTDQKVSCWIREYSPSGGVWRVILPGDNGSHNEDFSCRILVLHSDGNPTWVLPKTYGFIGALNRDLRRFKTPRPHNNQDNRRTTLGSWYGFIGALNRDLRRFKTPRPHNNHQDSRRTTLGSWVNQSGDLRRFQSPRPQYGFIDVLSRDLRRFKTPRPHNNHQDSRRTTLGSRYGFIGVQTPHPHATNQRRLKYNDNWITSPADAVNVLKGQLALMHPTEGIHSFLQESEGTAEVLILAQLLVNVDVELRKSGFNSEYHVINYPREKILKLPPGAFPPSSTWADTVDKGLLRMLIHLPIPFVVFTLPSLLFTYHSWTNVLSAILTMQQLSPLAWACALRVPITTCLSISIYLCNTGVHYLFYYHFIIPMELEGVKSAVGKCQKLSNNLKLCTAIKNQRND</sequence>
<evidence type="ECO:0000313" key="2">
    <source>
        <dbReference type="EMBL" id="KAG1883527.1"/>
    </source>
</evidence>
<protein>
    <submittedName>
        <fullName evidence="2">Uncharacterized protein</fullName>
    </submittedName>
</protein>
<proteinExistence type="predicted"/>
<dbReference type="Proteomes" id="UP001195769">
    <property type="component" value="Unassembled WGS sequence"/>
</dbReference>
<evidence type="ECO:0000256" key="1">
    <source>
        <dbReference type="SAM" id="MobiDB-lite"/>
    </source>
</evidence>
<dbReference type="EMBL" id="JABBWK010000506">
    <property type="protein sequence ID" value="KAG1883527.1"/>
    <property type="molecule type" value="Genomic_DNA"/>
</dbReference>